<feature type="transmembrane region" description="Helical" evidence="6">
    <location>
        <begin position="123"/>
        <end position="141"/>
    </location>
</feature>
<feature type="transmembrane region" description="Helical" evidence="6">
    <location>
        <begin position="94"/>
        <end position="114"/>
    </location>
</feature>
<feature type="transmembrane region" description="Helical" evidence="6">
    <location>
        <begin position="311"/>
        <end position="330"/>
    </location>
</feature>
<dbReference type="OrthoDB" id="165382at2759"/>
<dbReference type="GO" id="GO:0015095">
    <property type="term" value="F:magnesium ion transmembrane transporter activity"/>
    <property type="evidence" value="ECO:0007669"/>
    <property type="project" value="InterPro"/>
</dbReference>
<dbReference type="Proteomes" id="UP000507470">
    <property type="component" value="Unassembled WGS sequence"/>
</dbReference>
<keyword evidence="4 6" id="KW-1133">Transmembrane helix</keyword>
<accession>A0A6J8EVF9</accession>
<keyword evidence="5 6" id="KW-0472">Membrane</keyword>
<evidence type="ECO:0000256" key="6">
    <source>
        <dbReference type="SAM" id="Phobius"/>
    </source>
</evidence>
<dbReference type="PANTHER" id="PTHR12570">
    <property type="match status" value="1"/>
</dbReference>
<feature type="transmembrane region" description="Helical" evidence="6">
    <location>
        <begin position="228"/>
        <end position="245"/>
    </location>
</feature>
<evidence type="ECO:0000256" key="5">
    <source>
        <dbReference type="ARBA" id="ARBA00023136"/>
    </source>
</evidence>
<comment type="subcellular location">
    <subcellularLocation>
        <location evidence="1">Membrane</location>
        <topology evidence="1">Multi-pass membrane protein</topology>
    </subcellularLocation>
</comment>
<gene>
    <name evidence="7" type="ORF">MCOR_55174</name>
</gene>
<sequence>MDALNITSNETTTISNASEHITYQDLLIGCILAISGNLMISISLNVQKYTHMKNEALGDQIHYTKDPLWWIGLVLMAIGEIGNFSAYGFAPASLVAPLGTTTVVANIFLAAMFLKEKIRAEHLFGSALTVIGAFLIVTFSSSKEKVFEGSEVTEALKTMTFTVYIIIEVIVLGVVLFLLYKVKMKKVVIYLLIADIIASITVICAKAVSGMLQLTFEGYSQMSYPGLYIMAIAMVVSAVIQVKYLNMAMREFNSTVVVYLSVFFRYLNMAMREFNSTVVVPTHFVFFTISAILAGIIFYKEFWGMNGLEICMFLVGCILSFIGVYFITVGKTPGSIEETQSEPLNNTEHSQQVSPSLFPSWLFATINVGEVQPKGEVSHLTDTDREPILPTDVVYHASDDTLFSEGDQQQQNYGATTDST</sequence>
<name>A0A6J8EVF9_MYTCO</name>
<evidence type="ECO:0000256" key="4">
    <source>
        <dbReference type="ARBA" id="ARBA00022989"/>
    </source>
</evidence>
<dbReference type="PANTHER" id="PTHR12570:SF65">
    <property type="entry name" value="MAGNESIUM TRANSPORTER NIPA9-RELATED"/>
    <property type="match status" value="1"/>
</dbReference>
<evidence type="ECO:0000256" key="3">
    <source>
        <dbReference type="ARBA" id="ARBA00022692"/>
    </source>
</evidence>
<keyword evidence="8" id="KW-1185">Reference proteome</keyword>
<reference evidence="7 8" key="1">
    <citation type="submission" date="2020-06" db="EMBL/GenBank/DDBJ databases">
        <authorList>
            <person name="Li R."/>
            <person name="Bekaert M."/>
        </authorList>
    </citation>
    <scope>NUCLEOTIDE SEQUENCE [LARGE SCALE GENOMIC DNA]</scope>
    <source>
        <strain evidence="8">wild</strain>
    </source>
</reference>
<feature type="transmembrane region" description="Helical" evidence="6">
    <location>
        <begin position="67"/>
        <end position="88"/>
    </location>
</feature>
<proteinExistence type="inferred from homology"/>
<feature type="transmembrane region" description="Helical" evidence="6">
    <location>
        <begin position="280"/>
        <end position="299"/>
    </location>
</feature>
<dbReference type="InterPro" id="IPR008521">
    <property type="entry name" value="Mg_trans_NIPA"/>
</dbReference>
<feature type="transmembrane region" description="Helical" evidence="6">
    <location>
        <begin position="161"/>
        <end position="180"/>
    </location>
</feature>
<feature type="transmembrane region" description="Helical" evidence="6">
    <location>
        <begin position="26"/>
        <end position="46"/>
    </location>
</feature>
<dbReference type="Gene3D" id="1.10.3730.20">
    <property type="match status" value="1"/>
</dbReference>
<comment type="similarity">
    <text evidence="2">Belongs to the NIPA family.</text>
</comment>
<evidence type="ECO:0000256" key="1">
    <source>
        <dbReference type="ARBA" id="ARBA00004141"/>
    </source>
</evidence>
<dbReference type="EMBL" id="CACVKT020009742">
    <property type="protein sequence ID" value="CAC5423171.1"/>
    <property type="molecule type" value="Genomic_DNA"/>
</dbReference>
<dbReference type="GO" id="GO:0016020">
    <property type="term" value="C:membrane"/>
    <property type="evidence" value="ECO:0007669"/>
    <property type="project" value="UniProtKB-SubCell"/>
</dbReference>
<evidence type="ECO:0000313" key="8">
    <source>
        <dbReference type="Proteomes" id="UP000507470"/>
    </source>
</evidence>
<protein>
    <submittedName>
        <fullName evidence="7">NIPA</fullName>
    </submittedName>
</protein>
<keyword evidence="3 6" id="KW-0812">Transmembrane</keyword>
<evidence type="ECO:0000256" key="2">
    <source>
        <dbReference type="ARBA" id="ARBA00007230"/>
    </source>
</evidence>
<feature type="transmembrane region" description="Helical" evidence="6">
    <location>
        <begin position="187"/>
        <end position="208"/>
    </location>
</feature>
<evidence type="ECO:0000313" key="7">
    <source>
        <dbReference type="EMBL" id="CAC5423171.1"/>
    </source>
</evidence>
<organism evidence="7 8">
    <name type="scientific">Mytilus coruscus</name>
    <name type="common">Sea mussel</name>
    <dbReference type="NCBI Taxonomy" id="42192"/>
    <lineage>
        <taxon>Eukaryota</taxon>
        <taxon>Metazoa</taxon>
        <taxon>Spiralia</taxon>
        <taxon>Lophotrochozoa</taxon>
        <taxon>Mollusca</taxon>
        <taxon>Bivalvia</taxon>
        <taxon>Autobranchia</taxon>
        <taxon>Pteriomorphia</taxon>
        <taxon>Mytilida</taxon>
        <taxon>Mytiloidea</taxon>
        <taxon>Mytilidae</taxon>
        <taxon>Mytilinae</taxon>
        <taxon>Mytilus</taxon>
    </lineage>
</organism>
<dbReference type="Pfam" id="PF05653">
    <property type="entry name" value="Mg_trans_NIPA"/>
    <property type="match status" value="1"/>
</dbReference>
<dbReference type="SUPFAM" id="SSF103481">
    <property type="entry name" value="Multidrug resistance efflux transporter EmrE"/>
    <property type="match status" value="1"/>
</dbReference>
<dbReference type="InterPro" id="IPR037185">
    <property type="entry name" value="EmrE-like"/>
</dbReference>
<dbReference type="AlphaFoldDB" id="A0A6J8EVF9"/>